<proteinExistence type="predicted"/>
<protein>
    <submittedName>
        <fullName evidence="1">SFRICE_019521</fullName>
    </submittedName>
</protein>
<name>A0A2H1VLK6_SPOFR</name>
<evidence type="ECO:0000313" key="1">
    <source>
        <dbReference type="EMBL" id="SOQ41739.1"/>
    </source>
</evidence>
<dbReference type="EMBL" id="ODYU01003240">
    <property type="protein sequence ID" value="SOQ41739.1"/>
    <property type="molecule type" value="Genomic_DNA"/>
</dbReference>
<reference evidence="1" key="1">
    <citation type="submission" date="2016-07" db="EMBL/GenBank/DDBJ databases">
        <authorList>
            <person name="Bretaudeau A."/>
        </authorList>
    </citation>
    <scope>NUCLEOTIDE SEQUENCE</scope>
    <source>
        <strain evidence="1">Rice</strain>
        <tissue evidence="1">Whole body</tissue>
    </source>
</reference>
<accession>A0A2H1VLK6</accession>
<sequence length="117" mass="12977">MFLWNTESFTGVNDQTYHLMVSNRRRPWTLETPEALQYHSGRADPFVPKHGSPTLNATFRRAPCSPAGCLAGCVACSPSRAGGHSSCSHARRRVSQCQNGEQREARMSMLLLPYPLA</sequence>
<gene>
    <name evidence="1" type="ORF">SFRICE_019521</name>
</gene>
<organism evidence="1">
    <name type="scientific">Spodoptera frugiperda</name>
    <name type="common">Fall armyworm</name>
    <dbReference type="NCBI Taxonomy" id="7108"/>
    <lineage>
        <taxon>Eukaryota</taxon>
        <taxon>Metazoa</taxon>
        <taxon>Ecdysozoa</taxon>
        <taxon>Arthropoda</taxon>
        <taxon>Hexapoda</taxon>
        <taxon>Insecta</taxon>
        <taxon>Pterygota</taxon>
        <taxon>Neoptera</taxon>
        <taxon>Endopterygota</taxon>
        <taxon>Lepidoptera</taxon>
        <taxon>Glossata</taxon>
        <taxon>Ditrysia</taxon>
        <taxon>Noctuoidea</taxon>
        <taxon>Noctuidae</taxon>
        <taxon>Amphipyrinae</taxon>
        <taxon>Spodoptera</taxon>
    </lineage>
</organism>
<dbReference type="AlphaFoldDB" id="A0A2H1VLK6"/>